<dbReference type="SUPFAM" id="SSF49899">
    <property type="entry name" value="Concanavalin A-like lectins/glucanases"/>
    <property type="match status" value="1"/>
</dbReference>
<dbReference type="PANTHER" id="PTHR35332">
    <property type="entry name" value="REGULATION OF ENOLASE PROTEIN 1"/>
    <property type="match status" value="1"/>
</dbReference>
<evidence type="ECO:0008006" key="3">
    <source>
        <dbReference type="Google" id="ProtNLM"/>
    </source>
</evidence>
<dbReference type="EMBL" id="JYJB01000004">
    <property type="protein sequence ID" value="KJL49339.1"/>
    <property type="molecule type" value="Genomic_DNA"/>
</dbReference>
<accession>A0A0M2HY32</accession>
<dbReference type="PATRIC" id="fig|273678.4.peg.447"/>
<dbReference type="Pfam" id="PF07081">
    <property type="entry name" value="DUF1349"/>
    <property type="match status" value="1"/>
</dbReference>
<keyword evidence="2" id="KW-1185">Reference proteome</keyword>
<sequence>MPDSYIIPWTDGAWTHSPASVTEIIADDATQLDITAVEGSDAWRRTAYGFVHDTEHALLAPLAVGEAMEVTFHAPWEGQFDQAGVFVKIDDERWIKAGVEYADGHLGLGAVVTHGSSDWSVGWVDEWLSSTITVRISRWPDAVIVRARADDGEWRLVRVAPFSGDAEASAGPLLAAPTRSGLTVRFTRWARTAADDALH</sequence>
<dbReference type="InterPro" id="IPR013320">
    <property type="entry name" value="ConA-like_dom_sf"/>
</dbReference>
<dbReference type="RefSeq" id="WP_045256113.1">
    <property type="nucleotide sequence ID" value="NZ_CP158847.1"/>
</dbReference>
<evidence type="ECO:0000313" key="2">
    <source>
        <dbReference type="Proteomes" id="UP000033900"/>
    </source>
</evidence>
<dbReference type="AlphaFoldDB" id="A0A0M2HY32"/>
<dbReference type="Proteomes" id="UP000033900">
    <property type="component" value="Unassembled WGS sequence"/>
</dbReference>
<evidence type="ECO:0000313" key="1">
    <source>
        <dbReference type="EMBL" id="KJL49339.1"/>
    </source>
</evidence>
<name>A0A0M2HY32_9MICO</name>
<dbReference type="STRING" id="273678.RS84_00454"/>
<reference evidence="1 2" key="1">
    <citation type="submission" date="2015-02" db="EMBL/GenBank/DDBJ databases">
        <title>Draft genome sequences of ten Microbacterium spp. with emphasis on heavy metal contaminated environments.</title>
        <authorList>
            <person name="Corretto E."/>
        </authorList>
    </citation>
    <scope>NUCLEOTIDE SEQUENCE [LARGE SCALE GENOMIC DNA]</scope>
    <source>
        <strain evidence="1 2">SA35</strain>
    </source>
</reference>
<dbReference type="InterPro" id="IPR009784">
    <property type="entry name" value="DUF1349"/>
</dbReference>
<dbReference type="Gene3D" id="2.60.120.200">
    <property type="match status" value="1"/>
</dbReference>
<organism evidence="1 2">
    <name type="scientific">Microbacterium hydrocarbonoxydans</name>
    <dbReference type="NCBI Taxonomy" id="273678"/>
    <lineage>
        <taxon>Bacteria</taxon>
        <taxon>Bacillati</taxon>
        <taxon>Actinomycetota</taxon>
        <taxon>Actinomycetes</taxon>
        <taxon>Micrococcales</taxon>
        <taxon>Microbacteriaceae</taxon>
        <taxon>Microbacterium</taxon>
    </lineage>
</organism>
<protein>
    <recommendedName>
        <fullName evidence="3">DUF1349 domain-containing protein</fullName>
    </recommendedName>
</protein>
<dbReference type="OrthoDB" id="9814707at2"/>
<dbReference type="PANTHER" id="PTHR35332:SF2">
    <property type="entry name" value="REGULATION OF ENOLASE PROTEIN 1"/>
    <property type="match status" value="1"/>
</dbReference>
<proteinExistence type="predicted"/>
<comment type="caution">
    <text evidence="1">The sequence shown here is derived from an EMBL/GenBank/DDBJ whole genome shotgun (WGS) entry which is preliminary data.</text>
</comment>
<gene>
    <name evidence="1" type="ORF">RS84_00454</name>
</gene>